<comment type="caution">
    <text evidence="7">The sequence shown here is derived from an EMBL/GenBank/DDBJ whole genome shotgun (WGS) entry which is preliminary data.</text>
</comment>
<keyword evidence="6" id="KW-0812">Transmembrane</keyword>
<dbReference type="AlphaFoldDB" id="A0AAV8WDJ2"/>
<dbReference type="GO" id="GO:0006508">
    <property type="term" value="P:proteolysis"/>
    <property type="evidence" value="ECO:0007669"/>
    <property type="project" value="UniProtKB-KW"/>
</dbReference>
<dbReference type="GO" id="GO:0070008">
    <property type="term" value="F:serine-type exopeptidase activity"/>
    <property type="evidence" value="ECO:0007669"/>
    <property type="project" value="InterPro"/>
</dbReference>
<dbReference type="InterPro" id="IPR029058">
    <property type="entry name" value="AB_hydrolase_fold"/>
</dbReference>
<evidence type="ECO:0000313" key="7">
    <source>
        <dbReference type="EMBL" id="KAJ8924677.1"/>
    </source>
</evidence>
<proteinExistence type="inferred from homology"/>
<evidence type="ECO:0000256" key="1">
    <source>
        <dbReference type="ARBA" id="ARBA00011079"/>
    </source>
</evidence>
<dbReference type="Proteomes" id="UP001159042">
    <property type="component" value="Unassembled WGS sequence"/>
</dbReference>
<reference evidence="7 8" key="1">
    <citation type="journal article" date="2023" name="Insect Mol. Biol.">
        <title>Genome sequencing provides insights into the evolution of gene families encoding plant cell wall-degrading enzymes in longhorned beetles.</title>
        <authorList>
            <person name="Shin N.R."/>
            <person name="Okamura Y."/>
            <person name="Kirsch R."/>
            <person name="Pauchet Y."/>
        </authorList>
    </citation>
    <scope>NUCLEOTIDE SEQUENCE [LARGE SCALE GENOMIC DNA]</scope>
    <source>
        <strain evidence="7">EAD_L_NR</strain>
    </source>
</reference>
<evidence type="ECO:0000256" key="3">
    <source>
        <dbReference type="ARBA" id="ARBA00022729"/>
    </source>
</evidence>
<evidence type="ECO:0000256" key="2">
    <source>
        <dbReference type="ARBA" id="ARBA00022670"/>
    </source>
</evidence>
<keyword evidence="4" id="KW-0378">Hydrolase</keyword>
<gene>
    <name evidence="7" type="ORF">NQ315_000828</name>
</gene>
<dbReference type="InterPro" id="IPR042269">
    <property type="entry name" value="Ser_carbopepase_S28_SKS"/>
</dbReference>
<keyword evidence="3" id="KW-0732">Signal</keyword>
<keyword evidence="6" id="KW-0472">Membrane</keyword>
<organism evidence="7 8">
    <name type="scientific">Exocentrus adspersus</name>
    <dbReference type="NCBI Taxonomy" id="1586481"/>
    <lineage>
        <taxon>Eukaryota</taxon>
        <taxon>Metazoa</taxon>
        <taxon>Ecdysozoa</taxon>
        <taxon>Arthropoda</taxon>
        <taxon>Hexapoda</taxon>
        <taxon>Insecta</taxon>
        <taxon>Pterygota</taxon>
        <taxon>Neoptera</taxon>
        <taxon>Endopterygota</taxon>
        <taxon>Coleoptera</taxon>
        <taxon>Polyphaga</taxon>
        <taxon>Cucujiformia</taxon>
        <taxon>Chrysomeloidea</taxon>
        <taxon>Cerambycidae</taxon>
        <taxon>Lamiinae</taxon>
        <taxon>Acanthocinini</taxon>
        <taxon>Exocentrus</taxon>
    </lineage>
</organism>
<name>A0AAV8WDJ2_9CUCU</name>
<comment type="similarity">
    <text evidence="1">Belongs to the peptidase S28 family.</text>
</comment>
<keyword evidence="2" id="KW-0645">Protease</keyword>
<dbReference type="PANTHER" id="PTHR11010:SF5">
    <property type="entry name" value="RE36938P-RELATED"/>
    <property type="match status" value="1"/>
</dbReference>
<keyword evidence="6" id="KW-1133">Transmembrane helix</keyword>
<dbReference type="PANTHER" id="PTHR11010">
    <property type="entry name" value="PROTEASE S28 PRO-X CARBOXYPEPTIDASE-RELATED"/>
    <property type="match status" value="1"/>
</dbReference>
<evidence type="ECO:0000256" key="6">
    <source>
        <dbReference type="SAM" id="Phobius"/>
    </source>
</evidence>
<keyword evidence="8" id="KW-1185">Reference proteome</keyword>
<evidence type="ECO:0008006" key="9">
    <source>
        <dbReference type="Google" id="ProtNLM"/>
    </source>
</evidence>
<dbReference type="GO" id="GO:0008239">
    <property type="term" value="F:dipeptidyl-peptidase activity"/>
    <property type="evidence" value="ECO:0007669"/>
    <property type="project" value="TreeGrafter"/>
</dbReference>
<dbReference type="Gene3D" id="3.40.50.1820">
    <property type="entry name" value="alpha/beta hydrolase"/>
    <property type="match status" value="3"/>
</dbReference>
<feature type="transmembrane region" description="Helical" evidence="6">
    <location>
        <begin position="1141"/>
        <end position="1163"/>
    </location>
</feature>
<dbReference type="InterPro" id="IPR008758">
    <property type="entry name" value="Peptidase_S28"/>
</dbReference>
<evidence type="ECO:0000256" key="4">
    <source>
        <dbReference type="ARBA" id="ARBA00022801"/>
    </source>
</evidence>
<accession>A0AAV8WDJ2</accession>
<dbReference type="Gene3D" id="1.20.120.980">
    <property type="entry name" value="Serine carboxypeptidase S28, SKS domain"/>
    <property type="match status" value="2"/>
</dbReference>
<evidence type="ECO:0000256" key="5">
    <source>
        <dbReference type="ARBA" id="ARBA00023180"/>
    </source>
</evidence>
<evidence type="ECO:0000313" key="8">
    <source>
        <dbReference type="Proteomes" id="UP001159042"/>
    </source>
</evidence>
<keyword evidence="5" id="KW-0325">Glycoprotein</keyword>
<dbReference type="EMBL" id="JANEYG010000002">
    <property type="protein sequence ID" value="KAJ8924677.1"/>
    <property type="molecule type" value="Genomic_DNA"/>
</dbReference>
<dbReference type="SUPFAM" id="SSF53474">
    <property type="entry name" value="alpha/beta-Hydrolases"/>
    <property type="match status" value="3"/>
</dbReference>
<dbReference type="Pfam" id="PF05577">
    <property type="entry name" value="Peptidase_S28"/>
    <property type="match status" value="3"/>
</dbReference>
<protein>
    <recommendedName>
        <fullName evidence="9">Serine protease K12H4.7</fullName>
    </recommendedName>
</protein>
<sequence length="1164" mass="131373">MVDLCRIMTDKYEGKEMYRLARTVDYVYGSRGLDKCTDSNYRDYIQPFKNITADENKRKRQWLYQTCTEFGWFQTSTTKEKVFGEGYSVEYFSNICTEVFGPEFNASFTTERIELTNAKYGGLDINVTNVVFVHGDRDPWHPVGLFKENTPESPVIIMKGISHCANMYDELRNEWPEVASAKKQVAVGHSLGNDIPPPKTVASRAEVTTHEFMQSLDHFDPSNKIHWAQRYYVNTEYFNSTGENVAFLLIAGEGEASTAWMTGGAWIETAQKYKALLFELEHRFYGQSHPFPDLSTENLRYLSSRQALEDTANFITAMNREYNLTDAKWIVFGGSYAGSLAAWLRQKYPHLVQGAMSASGPLSAQLDFPEYLDVVAADLALSSQECVNVVKTAYDQLEDLITNPGDENLTSLFNLCDDIDAGTTELDIVNLFELLTDDIFAYVAQYNKNSGRTISVDDLCDILTNQTYGNEVHRLAEVNKLFYGSSCLDYKYQNTVNYLSNTSVTPSGNMRQWIYQTCTEYGWYQSSNQEEPVFGNRIPLDFFTGLCEDVYGPEFNVTYTSDRINRINTHFGGYDIDVRNVVFVHGSFDPWYPMGLTKTVDPESPVIFINGTAHCANMYDVSDGDLPQLVEARKEVNRLIGVWLGVEQTSGAGSCLAVSLISTHVLSFRTIFRGHFVGNDIPPPKTVVSRAEVSTHQFVQSLDHFDPSNTNLWLQRYYVNAEYFNATQGNVAFLMIAGEGEASVGWMTGGAWIETAQKYGALLFELEHRFYGESHPFSDLSTPNLRYLSSRQALEDTANFITAMNQEYNLTEPKWILFGGSYAGSLAAWLRQKYPHLVQGAMSASGPLLAQLDFPEYYKVVVADLASHSQECVSVLKTAFDQIEATINNTSNENITSLFNLCDDIQDVTNTESDISTLFEGIATIFAYIAQYNKNSGRTVSVDDLCDILVNEDLGTEIYRLAEVNKIFYSSSCLDFKYQSSVDYLKDTTITPSGNMRQWIYQTCTEYGWYQTSSQEEQVFGTRFPIDFYTKLCEDVYGPEFNATYISDQIDRLNTHFGGYDIDVKNVVFVHGSFDPWHPMGLTETTNPESPVIFINGTAHCANMYSISNSDLPQLTEAREEINRLIGVWLGVEQTSGSAKVFTASILNNMLFMLVTGLVFKLIQ</sequence>